<keyword evidence="3 5" id="KW-1133">Transmembrane helix</keyword>
<dbReference type="PROSITE" id="PS50850">
    <property type="entry name" value="MFS"/>
    <property type="match status" value="1"/>
</dbReference>
<dbReference type="RefSeq" id="XP_002477999.1">
    <property type="nucleotide sequence ID" value="XM_002477954.1"/>
</dbReference>
<evidence type="ECO:0000256" key="3">
    <source>
        <dbReference type="ARBA" id="ARBA00022989"/>
    </source>
</evidence>
<proteinExistence type="predicted"/>
<evidence type="ECO:0000313" key="7">
    <source>
        <dbReference type="EMBL" id="EED21036.1"/>
    </source>
</evidence>
<feature type="transmembrane region" description="Helical" evidence="5">
    <location>
        <begin position="373"/>
        <end position="393"/>
    </location>
</feature>
<dbReference type="Pfam" id="PF07690">
    <property type="entry name" value="MFS_1"/>
    <property type="match status" value="1"/>
</dbReference>
<dbReference type="EMBL" id="EQ962653">
    <property type="protein sequence ID" value="EED21036.1"/>
    <property type="molecule type" value="Genomic_DNA"/>
</dbReference>
<dbReference type="PRINTS" id="PR01036">
    <property type="entry name" value="TCRTETB"/>
</dbReference>
<feature type="transmembrane region" description="Helical" evidence="5">
    <location>
        <begin position="439"/>
        <end position="460"/>
    </location>
</feature>
<dbReference type="CDD" id="cd17323">
    <property type="entry name" value="MFS_Tpo1_MDR_like"/>
    <property type="match status" value="1"/>
</dbReference>
<dbReference type="VEuPathDB" id="FungiDB:TSTA_082690"/>
<comment type="subcellular location">
    <subcellularLocation>
        <location evidence="1">Membrane</location>
        <topology evidence="1">Multi-pass membrane protein</topology>
    </subcellularLocation>
</comment>
<dbReference type="PANTHER" id="PTHR23502">
    <property type="entry name" value="MAJOR FACILITATOR SUPERFAMILY"/>
    <property type="match status" value="1"/>
</dbReference>
<dbReference type="InParanoid" id="B8M194"/>
<dbReference type="GO" id="GO:0022857">
    <property type="term" value="F:transmembrane transporter activity"/>
    <property type="evidence" value="ECO:0007669"/>
    <property type="project" value="InterPro"/>
</dbReference>
<dbReference type="Proteomes" id="UP000001745">
    <property type="component" value="Unassembled WGS sequence"/>
</dbReference>
<feature type="transmembrane region" description="Helical" evidence="5">
    <location>
        <begin position="169"/>
        <end position="188"/>
    </location>
</feature>
<dbReference type="HOGENOM" id="CLU_008455_1_1_1"/>
<evidence type="ECO:0000256" key="4">
    <source>
        <dbReference type="ARBA" id="ARBA00023136"/>
    </source>
</evidence>
<dbReference type="Gene3D" id="1.20.1250.20">
    <property type="entry name" value="MFS general substrate transporter like domains"/>
    <property type="match status" value="1"/>
</dbReference>
<name>B8M194_TALSN</name>
<organism evidence="7 8">
    <name type="scientific">Talaromyces stipitatus (strain ATCC 10500 / CBS 375.48 / QM 6759 / NRRL 1006)</name>
    <name type="common">Penicillium stipitatum</name>
    <dbReference type="NCBI Taxonomy" id="441959"/>
    <lineage>
        <taxon>Eukaryota</taxon>
        <taxon>Fungi</taxon>
        <taxon>Dikarya</taxon>
        <taxon>Ascomycota</taxon>
        <taxon>Pezizomycotina</taxon>
        <taxon>Eurotiomycetes</taxon>
        <taxon>Eurotiomycetidae</taxon>
        <taxon>Eurotiales</taxon>
        <taxon>Trichocomaceae</taxon>
        <taxon>Talaromyces</taxon>
        <taxon>Talaromyces sect. Talaromyces</taxon>
    </lineage>
</organism>
<evidence type="ECO:0000259" key="6">
    <source>
        <dbReference type="PROSITE" id="PS50850"/>
    </source>
</evidence>
<dbReference type="SUPFAM" id="SSF103473">
    <property type="entry name" value="MFS general substrate transporter"/>
    <property type="match status" value="1"/>
</dbReference>
<keyword evidence="8" id="KW-1185">Reference proteome</keyword>
<dbReference type="OMA" id="CLYLLYN"/>
<dbReference type="PhylomeDB" id="B8M194"/>
<dbReference type="InterPro" id="IPR020846">
    <property type="entry name" value="MFS_dom"/>
</dbReference>
<sequence>MAGKAKSSSHVVERTPSVIRDEEKEEVINQIRNLELDNKVGFDQRAVGQVSQAVRVEQERRNGGIRYEPLPVTDLDKGTVGWQSEIDPAMPFNFSRLQKWTWIWLLSAITLLTPFATSILSPAINIMDADFGNENSTLGSMTVTIYLLGYVVGPIFIGPLSEIHGRKMVLCVANAFFCLWQIGCALAPNIEILIVSRFFSGVGGAACLSLGGSIIGDMFRPDNRGFAIGMWNLGPLFGPVVGPLLGGFVTQYIGWRWDFWIVLAAASPVTLLIAVCTRETCHKVIIEQRTAFLRKELGRDDLASCYNDSGQQSEMQILRTNLLRPLNLIVFSPIVLTLSLYISFVFGLVYLLYTTIPTVFEDKYGFNTGETGFPYISLGLGNVLAWLLFTIYSDKLVIQLAQANQGTFTPEMRLILSIPFGLLLPLSLFWYGWSSDYNLHWASTIISLVPFGFGIVGLFLPISTYIVDSYPIYAASATSANVILRSVTGALLPLAGPSLYGSLGLGWGNSLLGFIAIVMAPLPFVFYKFGARLRKA</sequence>
<evidence type="ECO:0000256" key="5">
    <source>
        <dbReference type="SAM" id="Phobius"/>
    </source>
</evidence>
<evidence type="ECO:0000256" key="1">
    <source>
        <dbReference type="ARBA" id="ARBA00004141"/>
    </source>
</evidence>
<evidence type="ECO:0000313" key="8">
    <source>
        <dbReference type="Proteomes" id="UP000001745"/>
    </source>
</evidence>
<keyword evidence="2 5" id="KW-0812">Transmembrane</keyword>
<keyword evidence="4 5" id="KW-0472">Membrane</keyword>
<feature type="transmembrane region" description="Helical" evidence="5">
    <location>
        <begin position="414"/>
        <end position="433"/>
    </location>
</feature>
<accession>B8M194</accession>
<dbReference type="InterPro" id="IPR036259">
    <property type="entry name" value="MFS_trans_sf"/>
</dbReference>
<dbReference type="InterPro" id="IPR011701">
    <property type="entry name" value="MFS"/>
</dbReference>
<feature type="transmembrane region" description="Helical" evidence="5">
    <location>
        <begin position="259"/>
        <end position="277"/>
    </location>
</feature>
<evidence type="ECO:0000256" key="2">
    <source>
        <dbReference type="ARBA" id="ARBA00022692"/>
    </source>
</evidence>
<dbReference type="GO" id="GO:0016020">
    <property type="term" value="C:membrane"/>
    <property type="evidence" value="ECO:0007669"/>
    <property type="project" value="UniProtKB-SubCell"/>
</dbReference>
<feature type="transmembrane region" description="Helical" evidence="5">
    <location>
        <begin position="102"/>
        <end position="124"/>
    </location>
</feature>
<feature type="domain" description="Major facilitator superfamily (MFS) profile" evidence="6">
    <location>
        <begin position="102"/>
        <end position="535"/>
    </location>
</feature>
<dbReference type="PANTHER" id="PTHR23502:SF33">
    <property type="entry name" value="MAJOR FACILITATOR SUPERFAMILY (MFS) PROFILE DOMAIN-CONTAINING PROTEIN-RELATED"/>
    <property type="match status" value="1"/>
</dbReference>
<dbReference type="STRING" id="441959.B8M194"/>
<dbReference type="OrthoDB" id="5296287at2759"/>
<dbReference type="GeneID" id="8105147"/>
<protein>
    <submittedName>
        <fullName evidence="7">Bicyclomycin resistance protein, putative</fullName>
    </submittedName>
</protein>
<feature type="transmembrane region" description="Helical" evidence="5">
    <location>
        <begin position="136"/>
        <end position="157"/>
    </location>
</feature>
<reference evidence="8" key="1">
    <citation type="journal article" date="2015" name="Genome Announc.">
        <title>Genome sequence of the AIDS-associated pathogen Penicillium marneffei (ATCC18224) and its near taxonomic relative Talaromyces stipitatus (ATCC10500).</title>
        <authorList>
            <person name="Nierman W.C."/>
            <person name="Fedorova-Abrams N.D."/>
            <person name="Andrianopoulos A."/>
        </authorList>
    </citation>
    <scope>NUCLEOTIDE SEQUENCE [LARGE SCALE GENOMIC DNA]</scope>
    <source>
        <strain evidence="8">ATCC 10500 / CBS 375.48 / QM 6759 / NRRL 1006</strain>
    </source>
</reference>
<feature type="transmembrane region" description="Helical" evidence="5">
    <location>
        <begin position="507"/>
        <end position="527"/>
    </location>
</feature>
<dbReference type="FunFam" id="1.20.1250.20:FF:000011">
    <property type="entry name" value="MFS multidrug transporter, putative"/>
    <property type="match status" value="1"/>
</dbReference>
<feature type="transmembrane region" description="Helical" evidence="5">
    <location>
        <begin position="228"/>
        <end position="253"/>
    </location>
</feature>
<gene>
    <name evidence="7" type="ORF">TSTA_082690</name>
</gene>
<feature type="transmembrane region" description="Helical" evidence="5">
    <location>
        <begin position="328"/>
        <end position="353"/>
    </location>
</feature>
<feature type="transmembrane region" description="Helical" evidence="5">
    <location>
        <begin position="472"/>
        <end position="495"/>
    </location>
</feature>
<dbReference type="AlphaFoldDB" id="B8M194"/>
<feature type="transmembrane region" description="Helical" evidence="5">
    <location>
        <begin position="194"/>
        <end position="216"/>
    </location>
</feature>
<dbReference type="eggNOG" id="KOG0255">
    <property type="taxonomic scope" value="Eukaryota"/>
</dbReference>